<evidence type="ECO:0000313" key="6">
    <source>
        <dbReference type="Proteomes" id="UP000193648"/>
    </source>
</evidence>
<dbReference type="GeneID" id="33562261"/>
<evidence type="ECO:0000256" key="3">
    <source>
        <dbReference type="PROSITE-ProRule" id="PRU00176"/>
    </source>
</evidence>
<dbReference type="InterPro" id="IPR035979">
    <property type="entry name" value="RBD_domain_sf"/>
</dbReference>
<dbReference type="Proteomes" id="UP000193648">
    <property type="component" value="Unassembled WGS sequence"/>
</dbReference>
<evidence type="ECO:0000256" key="1">
    <source>
        <dbReference type="ARBA" id="ARBA00022737"/>
    </source>
</evidence>
<dbReference type="RefSeq" id="XP_021885890.1">
    <property type="nucleotide sequence ID" value="XM_022020417.1"/>
</dbReference>
<evidence type="ECO:0000259" key="4">
    <source>
        <dbReference type="PROSITE" id="PS50102"/>
    </source>
</evidence>
<dbReference type="GO" id="GO:0000932">
    <property type="term" value="C:P-body"/>
    <property type="evidence" value="ECO:0007669"/>
    <property type="project" value="EnsemblFungi"/>
</dbReference>
<dbReference type="GO" id="GO:0010494">
    <property type="term" value="C:cytoplasmic stress granule"/>
    <property type="evidence" value="ECO:0007669"/>
    <property type="project" value="TreeGrafter"/>
</dbReference>
<dbReference type="STRING" id="64571.A0A1Y2H102"/>
<dbReference type="OrthoDB" id="6407164at2759"/>
<dbReference type="InParanoid" id="A0A1Y2H102"/>
<sequence length="375" mass="41567">RTIYLGKIPEESTLHEVLDLIRTGNLENAKLIPEKHCAFITFIEADAAQVFHRKASFKTPLRLKGRELKVGWGTPSILSPNIQKAVQNEGATRNVFIGRLDSSFTEEIIHKDLLTFGAVEEVKIVREKNIAFAHFTHINNAIKAVTQLPLQSRYAGKEISYGRDRCAKFATPIQLPTLDGITTTELDHQKCMVPFSTLIAEGKRTIYLGKLAPETTCADICNSIRGGILSKIRYLSKKYSAFVTFVDPKAAQMFYDTVSKGGFKIKNQKPKLGWGPKALNLPLEVIQAFRQGACRNVYLGGIEGIADEEKLRADFSEYGEIELINVVPSKNCGFVSFTDVLAAVKAVKNIPLKSEYATVKVGYGKDRCGQPPKEA</sequence>
<dbReference type="GO" id="GO:0005634">
    <property type="term" value="C:nucleus"/>
    <property type="evidence" value="ECO:0007669"/>
    <property type="project" value="EnsemblFungi"/>
</dbReference>
<protein>
    <recommendedName>
        <fullName evidence="4">RRM domain-containing protein</fullName>
    </recommendedName>
</protein>
<dbReference type="PANTHER" id="PTHR14089:SF8">
    <property type="entry name" value="RNA-BINDING PROTEIN MRN1"/>
    <property type="match status" value="1"/>
</dbReference>
<dbReference type="SUPFAM" id="SSF54928">
    <property type="entry name" value="RNA-binding domain, RBD"/>
    <property type="match status" value="2"/>
</dbReference>
<dbReference type="Pfam" id="PF00076">
    <property type="entry name" value="RRM_1"/>
    <property type="match status" value="2"/>
</dbReference>
<dbReference type="PANTHER" id="PTHR14089">
    <property type="entry name" value="PRE-MRNA-SPLICING FACTOR RBM22"/>
    <property type="match status" value="1"/>
</dbReference>
<dbReference type="GO" id="GO:0006338">
    <property type="term" value="P:chromatin remodeling"/>
    <property type="evidence" value="ECO:0007669"/>
    <property type="project" value="EnsemblFungi"/>
</dbReference>
<feature type="domain" description="RRM" evidence="4">
    <location>
        <begin position="1"/>
        <end position="75"/>
    </location>
</feature>
<keyword evidence="2 3" id="KW-0694">RNA-binding</keyword>
<name>A0A1Y2H102_9FUNG</name>
<dbReference type="InterPro" id="IPR039171">
    <property type="entry name" value="Cwc2/Slt11"/>
</dbReference>
<feature type="non-terminal residue" evidence="5">
    <location>
        <position position="375"/>
    </location>
</feature>
<dbReference type="Gene3D" id="3.30.70.330">
    <property type="match status" value="4"/>
</dbReference>
<proteinExistence type="predicted"/>
<keyword evidence="1" id="KW-0677">Repeat</keyword>
<dbReference type="GO" id="GO:1990394">
    <property type="term" value="P:cellular response to cell wall damage"/>
    <property type="evidence" value="ECO:0007669"/>
    <property type="project" value="EnsemblFungi"/>
</dbReference>
<dbReference type="InterPro" id="IPR000504">
    <property type="entry name" value="RRM_dom"/>
</dbReference>
<evidence type="ECO:0000313" key="5">
    <source>
        <dbReference type="EMBL" id="ORZ28205.1"/>
    </source>
</evidence>
<organism evidence="5 6">
    <name type="scientific">Lobosporangium transversale</name>
    <dbReference type="NCBI Taxonomy" id="64571"/>
    <lineage>
        <taxon>Eukaryota</taxon>
        <taxon>Fungi</taxon>
        <taxon>Fungi incertae sedis</taxon>
        <taxon>Mucoromycota</taxon>
        <taxon>Mortierellomycotina</taxon>
        <taxon>Mortierellomycetes</taxon>
        <taxon>Mortierellales</taxon>
        <taxon>Mortierellaceae</taxon>
        <taxon>Lobosporangium</taxon>
    </lineage>
</organism>
<dbReference type="GO" id="GO:0003730">
    <property type="term" value="F:mRNA 3'-UTR binding"/>
    <property type="evidence" value="ECO:0007669"/>
    <property type="project" value="EnsemblFungi"/>
</dbReference>
<dbReference type="AlphaFoldDB" id="A0A1Y2H102"/>
<reference evidence="5 6" key="1">
    <citation type="submission" date="2016-07" db="EMBL/GenBank/DDBJ databases">
        <title>Pervasive Adenine N6-methylation of Active Genes in Fungi.</title>
        <authorList>
            <consortium name="DOE Joint Genome Institute"/>
            <person name="Mondo S.J."/>
            <person name="Dannebaum R.O."/>
            <person name="Kuo R.C."/>
            <person name="Labutti K."/>
            <person name="Haridas S."/>
            <person name="Kuo A."/>
            <person name="Salamov A."/>
            <person name="Ahrendt S.R."/>
            <person name="Lipzen A."/>
            <person name="Sullivan W."/>
            <person name="Andreopoulos W.B."/>
            <person name="Clum A."/>
            <person name="Lindquist E."/>
            <person name="Daum C."/>
            <person name="Ramamoorthy G.K."/>
            <person name="Gryganskyi A."/>
            <person name="Culley D."/>
            <person name="Magnuson J.K."/>
            <person name="James T.Y."/>
            <person name="O'Malley M.A."/>
            <person name="Stajich J.E."/>
            <person name="Spatafora J.W."/>
            <person name="Visel A."/>
            <person name="Grigoriev I.V."/>
        </authorList>
    </citation>
    <scope>NUCLEOTIDE SEQUENCE [LARGE SCALE GENOMIC DNA]</scope>
    <source>
        <strain evidence="5 6">NRRL 3116</strain>
    </source>
</reference>
<feature type="domain" description="RRM" evidence="4">
    <location>
        <begin position="295"/>
        <end position="366"/>
    </location>
</feature>
<comment type="caution">
    <text evidence="5">The sequence shown here is derived from an EMBL/GenBank/DDBJ whole genome shotgun (WGS) entry which is preliminary data.</text>
</comment>
<feature type="domain" description="RRM" evidence="4">
    <location>
        <begin position="93"/>
        <end position="172"/>
    </location>
</feature>
<evidence type="ECO:0000256" key="2">
    <source>
        <dbReference type="ARBA" id="ARBA00022884"/>
    </source>
</evidence>
<dbReference type="InterPro" id="IPR012677">
    <property type="entry name" value="Nucleotide-bd_a/b_plait_sf"/>
</dbReference>
<accession>A0A1Y2H102</accession>
<dbReference type="FunFam" id="3.30.70.330:FF:000120">
    <property type="entry name" value="Negative regulator of differentiation 1"/>
    <property type="match status" value="1"/>
</dbReference>
<dbReference type="GO" id="GO:0000398">
    <property type="term" value="P:mRNA splicing, via spliceosome"/>
    <property type="evidence" value="ECO:0007669"/>
    <property type="project" value="EnsemblFungi"/>
</dbReference>
<keyword evidence="6" id="KW-1185">Reference proteome</keyword>
<dbReference type="GO" id="GO:0061158">
    <property type="term" value="P:3'-UTR-mediated mRNA destabilization"/>
    <property type="evidence" value="ECO:0007669"/>
    <property type="project" value="EnsemblFungi"/>
</dbReference>
<dbReference type="SMART" id="SM00360">
    <property type="entry name" value="RRM"/>
    <property type="match status" value="4"/>
</dbReference>
<dbReference type="PROSITE" id="PS50102">
    <property type="entry name" value="RRM"/>
    <property type="match status" value="3"/>
</dbReference>
<gene>
    <name evidence="5" type="ORF">BCR41DRAFT_295486</name>
</gene>
<dbReference type="EMBL" id="MCFF01000002">
    <property type="protein sequence ID" value="ORZ28205.1"/>
    <property type="molecule type" value="Genomic_DNA"/>
</dbReference>
<feature type="non-terminal residue" evidence="5">
    <location>
        <position position="1"/>
    </location>
</feature>